<keyword evidence="1" id="KW-0732">Signal</keyword>
<feature type="chain" id="PRO_5043418316" evidence="1">
    <location>
        <begin position="25"/>
        <end position="167"/>
    </location>
</feature>
<protein>
    <submittedName>
        <fullName evidence="2">Uncharacterized protein</fullName>
    </submittedName>
</protein>
<comment type="caution">
    <text evidence="2">The sequence shown here is derived from an EMBL/GenBank/DDBJ whole genome shotgun (WGS) entry which is preliminary data.</text>
</comment>
<proteinExistence type="predicted"/>
<keyword evidence="3" id="KW-1185">Reference proteome</keyword>
<gene>
    <name evidence="2" type="ORF">QCA50_005152</name>
</gene>
<dbReference type="AlphaFoldDB" id="A0AAW0GG62"/>
<evidence type="ECO:0000256" key="1">
    <source>
        <dbReference type="SAM" id="SignalP"/>
    </source>
</evidence>
<accession>A0AAW0GG62</accession>
<dbReference type="Proteomes" id="UP001385951">
    <property type="component" value="Unassembled WGS sequence"/>
</dbReference>
<sequence>MTEVTIILAVIATLSHFIPDSVLTECVFYCTEYEYLTLSQEIHERLYTSYLPSRRPHCSGYDKPVYSPLHADLKNVSRLQRTKMSRDRKTLTPRPWPMSGRLQWSPGQQGLIISRQKPSLLVQAAWLSAFLARLGMTEAVTTVMDTLAIVARTTEVENFMMNTFGEQ</sequence>
<evidence type="ECO:0000313" key="3">
    <source>
        <dbReference type="Proteomes" id="UP001385951"/>
    </source>
</evidence>
<reference evidence="2 3" key="1">
    <citation type="submission" date="2022-09" db="EMBL/GenBank/DDBJ databases">
        <authorList>
            <person name="Palmer J.M."/>
        </authorList>
    </citation>
    <scope>NUCLEOTIDE SEQUENCE [LARGE SCALE GENOMIC DNA]</scope>
    <source>
        <strain evidence="2 3">DSM 7382</strain>
    </source>
</reference>
<feature type="signal peptide" evidence="1">
    <location>
        <begin position="1"/>
        <end position="24"/>
    </location>
</feature>
<organism evidence="2 3">
    <name type="scientific">Cerrena zonata</name>
    <dbReference type="NCBI Taxonomy" id="2478898"/>
    <lineage>
        <taxon>Eukaryota</taxon>
        <taxon>Fungi</taxon>
        <taxon>Dikarya</taxon>
        <taxon>Basidiomycota</taxon>
        <taxon>Agaricomycotina</taxon>
        <taxon>Agaricomycetes</taxon>
        <taxon>Polyporales</taxon>
        <taxon>Cerrenaceae</taxon>
        <taxon>Cerrena</taxon>
    </lineage>
</organism>
<evidence type="ECO:0000313" key="2">
    <source>
        <dbReference type="EMBL" id="KAK7691751.1"/>
    </source>
</evidence>
<dbReference type="EMBL" id="JASBNA010000005">
    <property type="protein sequence ID" value="KAK7691751.1"/>
    <property type="molecule type" value="Genomic_DNA"/>
</dbReference>
<name>A0AAW0GG62_9APHY</name>